<gene>
    <name evidence="1" type="ORF">H0H28_13895</name>
</gene>
<dbReference type="EMBL" id="JACEOR010000673">
    <property type="protein sequence ID" value="MBA4506377.1"/>
    <property type="molecule type" value="Genomic_DNA"/>
</dbReference>
<evidence type="ECO:0000313" key="1">
    <source>
        <dbReference type="EMBL" id="MBA4506377.1"/>
    </source>
</evidence>
<sequence>MTSHPSLQPVLRRSSVATLVQFLRNERDDVMAQPGTADHSENAAYVRGLQYAIDTITTMWASAVIASDALEQTIREDLVEDEIETSETAKAVDYLTDAVDYL</sequence>
<dbReference type="AlphaFoldDB" id="A0A838X6E3"/>
<evidence type="ECO:0000313" key="2">
    <source>
        <dbReference type="Proteomes" id="UP000580709"/>
    </source>
</evidence>
<reference evidence="1 2" key="1">
    <citation type="submission" date="2020-07" db="EMBL/GenBank/DDBJ databases">
        <authorList>
            <person name="Khare M."/>
        </authorList>
    </citation>
    <scope>NUCLEOTIDE SEQUENCE [LARGE SCALE GENOMIC DNA]</scope>
    <source>
        <strain evidence="1 2">P8776</strain>
    </source>
</reference>
<proteinExistence type="predicted"/>
<keyword evidence="2" id="KW-1185">Reference proteome</keyword>
<accession>A0A838X6E3</accession>
<protein>
    <submittedName>
        <fullName evidence="1">Uncharacterized protein</fullName>
    </submittedName>
</protein>
<organism evidence="1 2">
    <name type="scientific">Corynebacterium sanguinis</name>
    <dbReference type="NCBI Taxonomy" id="2594913"/>
    <lineage>
        <taxon>Bacteria</taxon>
        <taxon>Bacillati</taxon>
        <taxon>Actinomycetota</taxon>
        <taxon>Actinomycetes</taxon>
        <taxon>Mycobacteriales</taxon>
        <taxon>Corynebacteriaceae</taxon>
        <taxon>Corynebacterium</taxon>
    </lineage>
</organism>
<dbReference type="RefSeq" id="WP_181730263.1">
    <property type="nucleotide sequence ID" value="NZ_JACEOR010000673.1"/>
</dbReference>
<name>A0A838X6E3_9CORY</name>
<feature type="non-terminal residue" evidence="1">
    <location>
        <position position="102"/>
    </location>
</feature>
<dbReference type="Proteomes" id="UP000580709">
    <property type="component" value="Unassembled WGS sequence"/>
</dbReference>
<comment type="caution">
    <text evidence="1">The sequence shown here is derived from an EMBL/GenBank/DDBJ whole genome shotgun (WGS) entry which is preliminary data.</text>
</comment>